<dbReference type="EMBL" id="SMGO01000002">
    <property type="protein sequence ID" value="TCK82804.1"/>
    <property type="molecule type" value="Genomic_DNA"/>
</dbReference>
<protein>
    <recommendedName>
        <fullName evidence="4">Ketosteroid isomerase-like protein</fullName>
    </recommendedName>
</protein>
<sequence>MHCALKWIVPISFLAFPHFVLAQSNNMVGQIVAADIYDSELSANKGSLEGLRNSLDRNSIYFKPAPEPAFDYFKTRPNIPDSISWRPVLAKIAKSNEWGFTTGPISWQNKGFGEKYGEYLTVWKRDRRGKWKIALKAEIEHPNPSKEEGIKFVNPANEKYFKQQSEVRLNQREDIVRSTDRLMGTVLMADNVVAYKEFLGENARMLFAGYAPQIGKENILNFLKTNKIEIKTENIEVDRSYSGELAYSYGSAKVVKNNRVENFYYIRIWELNEEFKWNVLVEMLFEK</sequence>
<feature type="signal peptide" evidence="1">
    <location>
        <begin position="1"/>
        <end position="22"/>
    </location>
</feature>
<dbReference type="Proteomes" id="UP000294616">
    <property type="component" value="Unassembled WGS sequence"/>
</dbReference>
<dbReference type="OrthoDB" id="1119084at2"/>
<dbReference type="Gene3D" id="3.10.450.50">
    <property type="match status" value="1"/>
</dbReference>
<evidence type="ECO:0000313" key="2">
    <source>
        <dbReference type="EMBL" id="TCK82804.1"/>
    </source>
</evidence>
<keyword evidence="1" id="KW-0732">Signal</keyword>
<gene>
    <name evidence="2" type="ORF">C8N28_1389</name>
</gene>
<evidence type="ECO:0008006" key="4">
    <source>
        <dbReference type="Google" id="ProtNLM"/>
    </source>
</evidence>
<evidence type="ECO:0000313" key="3">
    <source>
        <dbReference type="Proteomes" id="UP000294616"/>
    </source>
</evidence>
<organism evidence="2 3">
    <name type="scientific">Albibacterium bauzanense</name>
    <dbReference type="NCBI Taxonomy" id="653929"/>
    <lineage>
        <taxon>Bacteria</taxon>
        <taxon>Pseudomonadati</taxon>
        <taxon>Bacteroidota</taxon>
        <taxon>Sphingobacteriia</taxon>
        <taxon>Sphingobacteriales</taxon>
        <taxon>Sphingobacteriaceae</taxon>
        <taxon>Albibacterium</taxon>
    </lineage>
</organism>
<keyword evidence="3" id="KW-1185">Reference proteome</keyword>
<accession>A0A4R1LWI3</accession>
<name>A0A4R1LWI3_9SPHI</name>
<evidence type="ECO:0000256" key="1">
    <source>
        <dbReference type="SAM" id="SignalP"/>
    </source>
</evidence>
<reference evidence="2 3" key="1">
    <citation type="submission" date="2019-03" db="EMBL/GenBank/DDBJ databases">
        <title>Genomic Encyclopedia of Archaeal and Bacterial Type Strains, Phase II (KMG-II): from individual species to whole genera.</title>
        <authorList>
            <person name="Goeker M."/>
        </authorList>
    </citation>
    <scope>NUCLEOTIDE SEQUENCE [LARGE SCALE GENOMIC DNA]</scope>
    <source>
        <strain evidence="2 3">DSM 22554</strain>
    </source>
</reference>
<feature type="chain" id="PRO_5020732378" description="Ketosteroid isomerase-like protein" evidence="1">
    <location>
        <begin position="23"/>
        <end position="287"/>
    </location>
</feature>
<dbReference type="RefSeq" id="WP_132222951.1">
    <property type="nucleotide sequence ID" value="NZ_SMGO01000002.1"/>
</dbReference>
<dbReference type="AlphaFoldDB" id="A0A4R1LWI3"/>
<comment type="caution">
    <text evidence="2">The sequence shown here is derived from an EMBL/GenBank/DDBJ whole genome shotgun (WGS) entry which is preliminary data.</text>
</comment>
<proteinExistence type="predicted"/>